<dbReference type="GO" id="GO:0003735">
    <property type="term" value="F:structural constituent of ribosome"/>
    <property type="evidence" value="ECO:0007669"/>
    <property type="project" value="InterPro"/>
</dbReference>
<evidence type="ECO:0000256" key="2">
    <source>
        <dbReference type="ARBA" id="ARBA00022980"/>
    </source>
</evidence>
<comment type="similarity">
    <text evidence="1">Belongs to the universal ribosomal protein uL18 family.</text>
</comment>
<organism evidence="4 5">
    <name type="scientific">Myotis myotis</name>
    <name type="common">Greater mouse-eared bat</name>
    <name type="synonym">Vespertilio myotis</name>
    <dbReference type="NCBI Taxonomy" id="51298"/>
    <lineage>
        <taxon>Eukaryota</taxon>
        <taxon>Metazoa</taxon>
        <taxon>Chordata</taxon>
        <taxon>Craniata</taxon>
        <taxon>Vertebrata</taxon>
        <taxon>Euteleostomi</taxon>
        <taxon>Mammalia</taxon>
        <taxon>Eutheria</taxon>
        <taxon>Laurasiatheria</taxon>
        <taxon>Chiroptera</taxon>
        <taxon>Yangochiroptera</taxon>
        <taxon>Vespertilionidae</taxon>
        <taxon>Myotis</taxon>
    </lineage>
</organism>
<keyword evidence="2" id="KW-0689">Ribosomal protein</keyword>
<keyword evidence="3" id="KW-0687">Ribonucleoprotein</keyword>
<evidence type="ECO:0000256" key="1">
    <source>
        <dbReference type="ARBA" id="ARBA00007116"/>
    </source>
</evidence>
<dbReference type="GO" id="GO:0000027">
    <property type="term" value="P:ribosomal large subunit assembly"/>
    <property type="evidence" value="ECO:0007669"/>
    <property type="project" value="TreeGrafter"/>
</dbReference>
<evidence type="ECO:0000313" key="4">
    <source>
        <dbReference type="EMBL" id="KAF6355157.1"/>
    </source>
</evidence>
<evidence type="ECO:0000313" key="5">
    <source>
        <dbReference type="Proteomes" id="UP000527355"/>
    </source>
</evidence>
<keyword evidence="5" id="KW-1185">Reference proteome</keyword>
<dbReference type="SUPFAM" id="SSF53137">
    <property type="entry name" value="Translational machinery components"/>
    <property type="match status" value="1"/>
</dbReference>
<dbReference type="GO" id="GO:0006412">
    <property type="term" value="P:translation"/>
    <property type="evidence" value="ECO:0007669"/>
    <property type="project" value="InterPro"/>
</dbReference>
<sequence length="171" mass="19111">MLMDPKYGVQVGLTNYAAAHCAGLLLANRLLNRFGMDKVNEGQVEVTEDEYNVESTDSQPGAFTCYLVAEFARTTTGSKAFGVLKGAVDRVLSTLHSTKLFSSEIKKASNSRQKYIGSTSWVRTLQIMCISYWNKITQDTIPSIHKEQCNSRHDEGDVQESSCCYMREFSL</sequence>
<dbReference type="Proteomes" id="UP000527355">
    <property type="component" value="Unassembled WGS sequence"/>
</dbReference>
<proteinExistence type="inferred from homology"/>
<protein>
    <recommendedName>
        <fullName evidence="6">Ribosomal protein L5</fullName>
    </recommendedName>
</protein>
<evidence type="ECO:0008006" key="6">
    <source>
        <dbReference type="Google" id="ProtNLM"/>
    </source>
</evidence>
<dbReference type="PANTHER" id="PTHR23410">
    <property type="entry name" value="RIBOSOMAL PROTEIN L5-RELATED"/>
    <property type="match status" value="1"/>
</dbReference>
<evidence type="ECO:0000256" key="3">
    <source>
        <dbReference type="ARBA" id="ARBA00023274"/>
    </source>
</evidence>
<dbReference type="GO" id="GO:0022625">
    <property type="term" value="C:cytosolic large ribosomal subunit"/>
    <property type="evidence" value="ECO:0007669"/>
    <property type="project" value="TreeGrafter"/>
</dbReference>
<name>A0A7J7XZJ7_MYOMY</name>
<dbReference type="VEuPathDB" id="HostDB:GeneID_118677306"/>
<comment type="caution">
    <text evidence="4">The sequence shown here is derived from an EMBL/GenBank/DDBJ whole genome shotgun (WGS) entry which is preliminary data.</text>
</comment>
<dbReference type="GO" id="GO:0008097">
    <property type="term" value="F:5S rRNA binding"/>
    <property type="evidence" value="ECO:0007669"/>
    <property type="project" value="InterPro"/>
</dbReference>
<dbReference type="EMBL" id="JABWUV010000005">
    <property type="protein sequence ID" value="KAF6355157.1"/>
    <property type="molecule type" value="Genomic_DNA"/>
</dbReference>
<gene>
    <name evidence="4" type="ORF">mMyoMyo1_011356</name>
</gene>
<dbReference type="PANTHER" id="PTHR23410:SF12">
    <property type="entry name" value="LARGE RIBOSOMAL SUBUNIT PROTEIN UL18"/>
    <property type="match status" value="1"/>
</dbReference>
<dbReference type="PRINTS" id="PR00058">
    <property type="entry name" value="RIBOSOMALL5"/>
</dbReference>
<dbReference type="Gene3D" id="3.30.420.100">
    <property type="match status" value="1"/>
</dbReference>
<dbReference type="InterPro" id="IPR005485">
    <property type="entry name" value="Rbsml_uL18_euk_arch"/>
</dbReference>
<reference evidence="4 5" key="1">
    <citation type="journal article" date="2020" name="Nature">
        <title>Six reference-quality genomes reveal evolution of bat adaptations.</title>
        <authorList>
            <person name="Jebb D."/>
            <person name="Huang Z."/>
            <person name="Pippel M."/>
            <person name="Hughes G.M."/>
            <person name="Lavrichenko K."/>
            <person name="Devanna P."/>
            <person name="Winkler S."/>
            <person name="Jermiin L.S."/>
            <person name="Skirmuntt E.C."/>
            <person name="Katzourakis A."/>
            <person name="Burkitt-Gray L."/>
            <person name="Ray D.A."/>
            <person name="Sullivan K.A.M."/>
            <person name="Roscito J.G."/>
            <person name="Kirilenko B.M."/>
            <person name="Davalos L.M."/>
            <person name="Corthals A.P."/>
            <person name="Power M.L."/>
            <person name="Jones G."/>
            <person name="Ransome R.D."/>
            <person name="Dechmann D.K.N."/>
            <person name="Locatelli A.G."/>
            <person name="Puechmaille S.J."/>
            <person name="Fedrigo O."/>
            <person name="Jarvis E.D."/>
            <person name="Hiller M."/>
            <person name="Vernes S.C."/>
            <person name="Myers E.W."/>
            <person name="Teeling E.C."/>
        </authorList>
    </citation>
    <scope>NUCLEOTIDE SEQUENCE [LARGE SCALE GENOMIC DNA]</scope>
    <source>
        <strain evidence="4">MMyoMyo1</strain>
        <tissue evidence="4">Flight muscle</tissue>
    </source>
</reference>
<dbReference type="Pfam" id="PF17144">
    <property type="entry name" value="Ribosomal_L5e"/>
    <property type="match status" value="1"/>
</dbReference>
<accession>A0A7J7XZJ7</accession>
<dbReference type="AlphaFoldDB" id="A0A7J7XZJ7"/>